<proteinExistence type="predicted"/>
<keyword evidence="2" id="KW-1185">Reference proteome</keyword>
<evidence type="ECO:0000313" key="2">
    <source>
        <dbReference type="Proteomes" id="UP000030745"/>
    </source>
</evidence>
<accession>A0A067C5Z0</accession>
<dbReference type="Proteomes" id="UP000030745">
    <property type="component" value="Unassembled WGS sequence"/>
</dbReference>
<dbReference type="EMBL" id="KK583227">
    <property type="protein sequence ID" value="KDO25943.1"/>
    <property type="molecule type" value="Genomic_DNA"/>
</dbReference>
<organism evidence="1 2">
    <name type="scientific">Saprolegnia parasitica (strain CBS 223.65)</name>
    <dbReference type="NCBI Taxonomy" id="695850"/>
    <lineage>
        <taxon>Eukaryota</taxon>
        <taxon>Sar</taxon>
        <taxon>Stramenopiles</taxon>
        <taxon>Oomycota</taxon>
        <taxon>Saprolegniomycetes</taxon>
        <taxon>Saprolegniales</taxon>
        <taxon>Saprolegniaceae</taxon>
        <taxon>Saprolegnia</taxon>
    </lineage>
</organism>
<evidence type="ECO:0000313" key="1">
    <source>
        <dbReference type="EMBL" id="KDO25943.1"/>
    </source>
</evidence>
<dbReference type="AlphaFoldDB" id="A0A067C5Z0"/>
<dbReference type="RefSeq" id="XP_012203232.1">
    <property type="nucleotide sequence ID" value="XM_012347842.1"/>
</dbReference>
<dbReference type="OrthoDB" id="10528170at2759"/>
<dbReference type="GeneID" id="24130812"/>
<dbReference type="VEuPathDB" id="FungiDB:SPRG_08598"/>
<name>A0A067C5Z0_SAPPC</name>
<dbReference type="KEGG" id="spar:SPRG_08598"/>
<protein>
    <submittedName>
        <fullName evidence="1">Uncharacterized protein</fullName>
    </submittedName>
</protein>
<gene>
    <name evidence="1" type="ORF">SPRG_08598</name>
</gene>
<sequence>MTSKEAEAAQIINANLSSDEAQAPSTKSPLALGRAENLAAPCHCLYAEGHRCDACKDAESEPRIPASAYEAICRHDRPEPDPQDDFVPATYYNLSPRNCPSHEALDFVVASMHDPIPYYHHAACCDRNEHATFVAASAFEPAPYNHSAHSACCDRNEHATFVAASAFEPAPYHSAHSACCDLLTFVEPSSSPRGVSSAP</sequence>
<reference evidence="1 2" key="1">
    <citation type="journal article" date="2013" name="PLoS Genet.">
        <title>Distinctive expansion of potential virulence genes in the genome of the oomycete fish pathogen Saprolegnia parasitica.</title>
        <authorList>
            <person name="Jiang R.H."/>
            <person name="de Bruijn I."/>
            <person name="Haas B.J."/>
            <person name="Belmonte R."/>
            <person name="Lobach L."/>
            <person name="Christie J."/>
            <person name="van den Ackerveken G."/>
            <person name="Bottin A."/>
            <person name="Bulone V."/>
            <person name="Diaz-Moreno S.M."/>
            <person name="Dumas B."/>
            <person name="Fan L."/>
            <person name="Gaulin E."/>
            <person name="Govers F."/>
            <person name="Grenville-Briggs L.J."/>
            <person name="Horner N.R."/>
            <person name="Levin J.Z."/>
            <person name="Mammella M."/>
            <person name="Meijer H.J."/>
            <person name="Morris P."/>
            <person name="Nusbaum C."/>
            <person name="Oome S."/>
            <person name="Phillips A.J."/>
            <person name="van Rooyen D."/>
            <person name="Rzeszutek E."/>
            <person name="Saraiva M."/>
            <person name="Secombes C.J."/>
            <person name="Seidl M.F."/>
            <person name="Snel B."/>
            <person name="Stassen J.H."/>
            <person name="Sykes S."/>
            <person name="Tripathy S."/>
            <person name="van den Berg H."/>
            <person name="Vega-Arreguin J.C."/>
            <person name="Wawra S."/>
            <person name="Young S.K."/>
            <person name="Zeng Q."/>
            <person name="Dieguez-Uribeondo J."/>
            <person name="Russ C."/>
            <person name="Tyler B.M."/>
            <person name="van West P."/>
        </authorList>
    </citation>
    <scope>NUCLEOTIDE SEQUENCE [LARGE SCALE GENOMIC DNA]</scope>
    <source>
        <strain evidence="1 2">CBS 223.65</strain>
    </source>
</reference>